<keyword evidence="3" id="KW-1185">Reference proteome</keyword>
<evidence type="ECO:0000313" key="2">
    <source>
        <dbReference type="EMBL" id="GBO11963.1"/>
    </source>
</evidence>
<dbReference type="GO" id="GO:0045003">
    <property type="term" value="P:double-strand break repair via synthesis-dependent strand annealing"/>
    <property type="evidence" value="ECO:0007669"/>
    <property type="project" value="TreeGrafter"/>
</dbReference>
<dbReference type="Proteomes" id="UP000499080">
    <property type="component" value="Unassembled WGS sequence"/>
</dbReference>
<dbReference type="InterPro" id="IPR050496">
    <property type="entry name" value="SNF2_RAD54_helicase_repair"/>
</dbReference>
<dbReference type="SUPFAM" id="SSF52540">
    <property type="entry name" value="P-loop containing nucleoside triphosphate hydrolases"/>
    <property type="match status" value="1"/>
</dbReference>
<dbReference type="AlphaFoldDB" id="A0A4Y2UH71"/>
<dbReference type="PANTHER" id="PTHR45629:SF7">
    <property type="entry name" value="DNA EXCISION REPAIR PROTEIN ERCC-6-RELATED"/>
    <property type="match status" value="1"/>
</dbReference>
<evidence type="ECO:0000313" key="3">
    <source>
        <dbReference type="Proteomes" id="UP000499080"/>
    </source>
</evidence>
<dbReference type="CDD" id="cd18793">
    <property type="entry name" value="SF2_C_SNF"/>
    <property type="match status" value="1"/>
</dbReference>
<keyword evidence="1" id="KW-0378">Hydrolase</keyword>
<proteinExistence type="predicted"/>
<dbReference type="EMBL" id="BGPR01036650">
    <property type="protein sequence ID" value="GBO11963.1"/>
    <property type="molecule type" value="Genomic_DNA"/>
</dbReference>
<dbReference type="OrthoDB" id="413460at2759"/>
<dbReference type="PANTHER" id="PTHR45629">
    <property type="entry name" value="SNF2/RAD54 FAMILY MEMBER"/>
    <property type="match status" value="1"/>
</dbReference>
<evidence type="ECO:0000256" key="1">
    <source>
        <dbReference type="ARBA" id="ARBA00022801"/>
    </source>
</evidence>
<reference evidence="2 3" key="1">
    <citation type="journal article" date="2019" name="Sci. Rep.">
        <title>Orb-weaving spider Araneus ventricosus genome elucidates the spidroin gene catalogue.</title>
        <authorList>
            <person name="Kono N."/>
            <person name="Nakamura H."/>
            <person name="Ohtoshi R."/>
            <person name="Moran D.A.P."/>
            <person name="Shinohara A."/>
            <person name="Yoshida Y."/>
            <person name="Fujiwara M."/>
            <person name="Mori M."/>
            <person name="Tomita M."/>
            <person name="Arakawa K."/>
        </authorList>
    </citation>
    <scope>NUCLEOTIDE SEQUENCE [LARGE SCALE GENOMIC DNA]</scope>
</reference>
<dbReference type="InterPro" id="IPR027417">
    <property type="entry name" value="P-loop_NTPase"/>
</dbReference>
<dbReference type="GO" id="GO:0005634">
    <property type="term" value="C:nucleus"/>
    <property type="evidence" value="ECO:0007669"/>
    <property type="project" value="TreeGrafter"/>
</dbReference>
<dbReference type="GO" id="GO:0016787">
    <property type="term" value="F:hydrolase activity"/>
    <property type="evidence" value="ECO:0007669"/>
    <property type="project" value="UniProtKB-KW"/>
</dbReference>
<gene>
    <name evidence="2" type="primary">RAD54L_3</name>
    <name evidence="2" type="ORF">AVEN_187780_1</name>
</gene>
<dbReference type="InterPro" id="IPR049730">
    <property type="entry name" value="SNF2/RAD54-like_C"/>
</dbReference>
<dbReference type="Gene3D" id="3.40.50.300">
    <property type="entry name" value="P-loop containing nucleotide triphosphate hydrolases"/>
    <property type="match status" value="1"/>
</dbReference>
<protein>
    <submittedName>
        <fullName evidence="2">DNA repair and recombination protein RAD54-like</fullName>
    </submittedName>
</protein>
<sequence length="115" mass="13144">MFDPDWNPANDAQAMARVWRDGEKKECFIYRLLSTGTIDEKILLRQTHKKGLSSCVVDEEEVERHFSLSELKALFRLESDTLSDTHDKIRCSRCVNGIQVTLPPESATCNNDLSQ</sequence>
<name>A0A4Y2UH71_ARAVE</name>
<accession>A0A4Y2UH71</accession>
<organism evidence="2 3">
    <name type="scientific">Araneus ventricosus</name>
    <name type="common">Orbweaver spider</name>
    <name type="synonym">Epeira ventricosa</name>
    <dbReference type="NCBI Taxonomy" id="182803"/>
    <lineage>
        <taxon>Eukaryota</taxon>
        <taxon>Metazoa</taxon>
        <taxon>Ecdysozoa</taxon>
        <taxon>Arthropoda</taxon>
        <taxon>Chelicerata</taxon>
        <taxon>Arachnida</taxon>
        <taxon>Araneae</taxon>
        <taxon>Araneomorphae</taxon>
        <taxon>Entelegynae</taxon>
        <taxon>Araneoidea</taxon>
        <taxon>Araneidae</taxon>
        <taxon>Araneus</taxon>
    </lineage>
</organism>
<dbReference type="GO" id="GO:0007131">
    <property type="term" value="P:reciprocal meiotic recombination"/>
    <property type="evidence" value="ECO:0007669"/>
    <property type="project" value="TreeGrafter"/>
</dbReference>
<comment type="caution">
    <text evidence="2">The sequence shown here is derived from an EMBL/GenBank/DDBJ whole genome shotgun (WGS) entry which is preliminary data.</text>
</comment>
<dbReference type="GO" id="GO:0015616">
    <property type="term" value="F:DNA translocase activity"/>
    <property type="evidence" value="ECO:0007669"/>
    <property type="project" value="TreeGrafter"/>
</dbReference>